<feature type="non-terminal residue" evidence="1">
    <location>
        <position position="1"/>
    </location>
</feature>
<reference evidence="1" key="1">
    <citation type="submission" date="2022-07" db="EMBL/GenBank/DDBJ databases">
        <title>Genome analysis of Parmales, a sister group of diatoms, reveals the evolutionary specialization of diatoms from phago-mixotrophs to photoautotrophs.</title>
        <authorList>
            <person name="Ban H."/>
            <person name="Sato S."/>
            <person name="Yoshikawa S."/>
            <person name="Kazumasa Y."/>
            <person name="Nakamura Y."/>
            <person name="Ichinomiya M."/>
            <person name="Saitoh K."/>
            <person name="Sato N."/>
            <person name="Blanc-Mathieu R."/>
            <person name="Endo H."/>
            <person name="Kuwata A."/>
            <person name="Ogata H."/>
        </authorList>
    </citation>
    <scope>NUCLEOTIDE SEQUENCE</scope>
</reference>
<protein>
    <submittedName>
        <fullName evidence="1">Uncharacterized protein</fullName>
    </submittedName>
</protein>
<dbReference type="Proteomes" id="UP001165082">
    <property type="component" value="Unassembled WGS sequence"/>
</dbReference>
<accession>A0A9W7A6I3</accession>
<keyword evidence="2" id="KW-1185">Reference proteome</keyword>
<gene>
    <name evidence="1" type="ORF">TrRE_jg13390</name>
</gene>
<dbReference type="AlphaFoldDB" id="A0A9W7A6I3"/>
<evidence type="ECO:0000313" key="2">
    <source>
        <dbReference type="Proteomes" id="UP001165082"/>
    </source>
</evidence>
<proteinExistence type="predicted"/>
<dbReference type="EMBL" id="BRXZ01002535">
    <property type="protein sequence ID" value="GMH64305.1"/>
    <property type="molecule type" value="Genomic_DNA"/>
</dbReference>
<organism evidence="1 2">
    <name type="scientific">Triparma retinervis</name>
    <dbReference type="NCBI Taxonomy" id="2557542"/>
    <lineage>
        <taxon>Eukaryota</taxon>
        <taxon>Sar</taxon>
        <taxon>Stramenopiles</taxon>
        <taxon>Ochrophyta</taxon>
        <taxon>Bolidophyceae</taxon>
        <taxon>Parmales</taxon>
        <taxon>Triparmaceae</taxon>
        <taxon>Triparma</taxon>
    </lineage>
</organism>
<comment type="caution">
    <text evidence="1">The sequence shown here is derived from an EMBL/GenBank/DDBJ whole genome shotgun (WGS) entry which is preliminary data.</text>
</comment>
<evidence type="ECO:0000313" key="1">
    <source>
        <dbReference type="EMBL" id="GMH64305.1"/>
    </source>
</evidence>
<sequence length="44" mass="5364">LEKLGWKVLRMSHWKKIEYDKLEDEEKMRMWANELGKSGVSPRM</sequence>
<name>A0A9W7A6I3_9STRA</name>